<protein>
    <submittedName>
        <fullName evidence="2">OLC1v1018530C2</fullName>
    </submittedName>
</protein>
<keyword evidence="3" id="KW-1185">Reference proteome</keyword>
<keyword evidence="1" id="KW-0175">Coiled coil</keyword>
<name>A0AAV1EBT9_OLDCO</name>
<proteinExistence type="predicted"/>
<organism evidence="2 3">
    <name type="scientific">Oldenlandia corymbosa var. corymbosa</name>
    <dbReference type="NCBI Taxonomy" id="529605"/>
    <lineage>
        <taxon>Eukaryota</taxon>
        <taxon>Viridiplantae</taxon>
        <taxon>Streptophyta</taxon>
        <taxon>Embryophyta</taxon>
        <taxon>Tracheophyta</taxon>
        <taxon>Spermatophyta</taxon>
        <taxon>Magnoliopsida</taxon>
        <taxon>eudicotyledons</taxon>
        <taxon>Gunneridae</taxon>
        <taxon>Pentapetalae</taxon>
        <taxon>asterids</taxon>
        <taxon>lamiids</taxon>
        <taxon>Gentianales</taxon>
        <taxon>Rubiaceae</taxon>
        <taxon>Rubioideae</taxon>
        <taxon>Spermacoceae</taxon>
        <taxon>Hedyotis-Oldenlandia complex</taxon>
        <taxon>Oldenlandia</taxon>
    </lineage>
</organism>
<accession>A0AAV1EBT9</accession>
<dbReference type="PANTHER" id="PTHR38353:SF2">
    <property type="entry name" value="TROPOMYOSIN"/>
    <property type="match status" value="1"/>
</dbReference>
<evidence type="ECO:0000313" key="3">
    <source>
        <dbReference type="Proteomes" id="UP001161247"/>
    </source>
</evidence>
<evidence type="ECO:0000313" key="2">
    <source>
        <dbReference type="EMBL" id="CAI9117183.1"/>
    </source>
</evidence>
<reference evidence="2" key="1">
    <citation type="submission" date="2023-03" db="EMBL/GenBank/DDBJ databases">
        <authorList>
            <person name="Julca I."/>
        </authorList>
    </citation>
    <scope>NUCLEOTIDE SEQUENCE</scope>
</reference>
<evidence type="ECO:0000256" key="1">
    <source>
        <dbReference type="SAM" id="Coils"/>
    </source>
</evidence>
<dbReference type="Proteomes" id="UP001161247">
    <property type="component" value="Chromosome 8"/>
</dbReference>
<dbReference type="EMBL" id="OX459125">
    <property type="protein sequence ID" value="CAI9117183.1"/>
    <property type="molecule type" value="Genomic_DNA"/>
</dbReference>
<feature type="coiled-coil region" evidence="1">
    <location>
        <begin position="1"/>
        <end position="56"/>
    </location>
</feature>
<dbReference type="AlphaFoldDB" id="A0AAV1EBT9"/>
<dbReference type="PANTHER" id="PTHR38353">
    <property type="entry name" value="TROPOMYOSIN"/>
    <property type="match status" value="1"/>
</dbReference>
<gene>
    <name evidence="2" type="ORF">OLC1_LOCUS23279</name>
</gene>
<sequence length="285" mass="32284">MEEYLQHMKTLRTQMNEVEDQAAKISVEEQMHLSTVQNLEKDLLFVKDETKRVKAECESIMKSKGIICSGILEKQRKISSLESDSYNLSQTLDLLQQENVTLSARLEEKSSYYTEVVEDIASKIKDKQDWINAHKHSSLIKENGLVSTCLVKTTQVEDKSCSRACETEEFQPNELNSIMSKVDAAKAKLDQMSQMKNTLVLENSKINQSMELVKVKMGNFEPELQGLDHKMLEEELQALLGDKDGETQYLQSLQLQINTLKEISPTVKCSCGKQYNVAVGHGIEA</sequence>